<reference evidence="3 4" key="1">
    <citation type="submission" date="2022-10" db="EMBL/GenBank/DDBJ databases">
        <title>The complete genomes of actinobacterial strains from the NBC collection.</title>
        <authorList>
            <person name="Joergensen T.S."/>
            <person name="Alvarez Arevalo M."/>
            <person name="Sterndorff E.B."/>
            <person name="Faurdal D."/>
            <person name="Vuksanovic O."/>
            <person name="Mourched A.-S."/>
            <person name="Charusanti P."/>
            <person name="Shaw S."/>
            <person name="Blin K."/>
            <person name="Weber T."/>
        </authorList>
    </citation>
    <scope>NUCLEOTIDE SEQUENCE [LARGE SCALE GENOMIC DNA]</scope>
    <source>
        <strain evidence="3 4">NBC_00206</strain>
    </source>
</reference>
<organism evidence="3 4">
    <name type="scientific">Streptomyces nigra</name>
    <dbReference type="NCBI Taxonomy" id="1827580"/>
    <lineage>
        <taxon>Bacteria</taxon>
        <taxon>Bacillati</taxon>
        <taxon>Actinomycetota</taxon>
        <taxon>Actinomycetes</taxon>
        <taxon>Kitasatosporales</taxon>
        <taxon>Streptomycetaceae</taxon>
        <taxon>Streptomyces</taxon>
    </lineage>
</organism>
<keyword evidence="2" id="KW-0472">Membrane</keyword>
<feature type="compositionally biased region" description="Basic and acidic residues" evidence="1">
    <location>
        <begin position="12"/>
        <end position="24"/>
    </location>
</feature>
<feature type="compositionally biased region" description="Low complexity" evidence="1">
    <location>
        <begin position="599"/>
        <end position="619"/>
    </location>
</feature>
<accession>A0ABZ1J045</accession>
<feature type="region of interest" description="Disordered" evidence="1">
    <location>
        <begin position="306"/>
        <end position="332"/>
    </location>
</feature>
<feature type="region of interest" description="Disordered" evidence="1">
    <location>
        <begin position="1"/>
        <end position="24"/>
    </location>
</feature>
<dbReference type="Proteomes" id="UP001622690">
    <property type="component" value="Chromosome"/>
</dbReference>
<evidence type="ECO:0000313" key="3">
    <source>
        <dbReference type="EMBL" id="WTO84752.1"/>
    </source>
</evidence>
<evidence type="ECO:0000313" key="4">
    <source>
        <dbReference type="Proteomes" id="UP001622690"/>
    </source>
</evidence>
<keyword evidence="2" id="KW-0812">Transmembrane</keyword>
<evidence type="ECO:0000256" key="1">
    <source>
        <dbReference type="SAM" id="MobiDB-lite"/>
    </source>
</evidence>
<dbReference type="EMBL" id="CP108125">
    <property type="protein sequence ID" value="WTO84752.1"/>
    <property type="molecule type" value="Genomic_DNA"/>
</dbReference>
<sequence length="619" mass="67340">MTQPQLPPQRAPEPRTGERRPVDPARSEACRLLCAGTYLHVGYRDAVIDELYVHRERFAAPSYGFDAARVLAHALRARRQEVAWAAGMAGLWVVAAVLTKWLIVMVVLPILLIALGRRLGGSRAVDRQLPQHFALIRRFVAFTLRWYGRIALFRLYGLLVLVLVAGAEEAASDGSVSGSFGASSDGFLDSSDSGDFGVLDLLAGDFADLNRFTAACLLALPLLLALLSVGQRGLFARTIAGELSKERFPDVAGDPAEAATGPRFRELSRRIREEQHAPLILYAKSDPFRGAGVPFEPWSLSIELRPRDTRDGDSPIDALTKPGATPAPAEPLDNDTVLQKIRPLLEELREPSARTSGQAADVMIDRLRELVVDECVFLPAEGLPSRMAFPYTPETYAMHRADAVEEGGEQRRHFLRVRVGGWDEEIVVTVFVRVHTQGGMLMLEVAPHVLPPVDPLFATADRMAHEHLHRGGFGRYVFALLRVPVTTGEALRVLVRAVAQQWRQLTGVHADTLPDGPGASVRELGADDRATLFQEMDIARYLKSVQDRIAGGVRQALWNAGYDIAEFEQKVTNVFNNSGTFVGGSVQGNGIAIGRDSKATAPAGKPSGAPPARSGGASK</sequence>
<keyword evidence="4" id="KW-1185">Reference proteome</keyword>
<keyword evidence="2" id="KW-1133">Transmembrane helix</keyword>
<dbReference type="RefSeq" id="WP_406258383.1">
    <property type="nucleotide sequence ID" value="NZ_CP108125.1"/>
</dbReference>
<feature type="region of interest" description="Disordered" evidence="1">
    <location>
        <begin position="594"/>
        <end position="619"/>
    </location>
</feature>
<protein>
    <submittedName>
        <fullName evidence="3">Uncharacterized protein</fullName>
    </submittedName>
</protein>
<name>A0ABZ1J045_9ACTN</name>
<proteinExistence type="predicted"/>
<gene>
    <name evidence="3" type="ORF">OHU27_20965</name>
</gene>
<feature type="compositionally biased region" description="Pro residues" evidence="1">
    <location>
        <begin position="1"/>
        <end position="11"/>
    </location>
</feature>
<evidence type="ECO:0000256" key="2">
    <source>
        <dbReference type="SAM" id="Phobius"/>
    </source>
</evidence>
<feature type="transmembrane region" description="Helical" evidence="2">
    <location>
        <begin position="89"/>
        <end position="115"/>
    </location>
</feature>